<dbReference type="Proteomes" id="UP000580861">
    <property type="component" value="Unassembled WGS sequence"/>
</dbReference>
<dbReference type="InterPro" id="IPR036914">
    <property type="entry name" value="MGS-like_dom_sf"/>
</dbReference>
<protein>
    <recommendedName>
        <fullName evidence="3">MGS-like domain-containing protein</fullName>
    </recommendedName>
</protein>
<keyword evidence="2" id="KW-1185">Reference proteome</keyword>
<organism evidence="1 2">
    <name type="scientific">Amycolatopsis umgeniensis</name>
    <dbReference type="NCBI Taxonomy" id="336628"/>
    <lineage>
        <taxon>Bacteria</taxon>
        <taxon>Bacillati</taxon>
        <taxon>Actinomycetota</taxon>
        <taxon>Actinomycetes</taxon>
        <taxon>Pseudonocardiales</taxon>
        <taxon>Pseudonocardiaceae</taxon>
        <taxon>Amycolatopsis</taxon>
    </lineage>
</organism>
<sequence>GEVVLVVDAQAGHEIRVAAAARGIPFFTTVRGLAAAVQGIEAVSRGRMDVVSLQEHIARLRDVPRP</sequence>
<name>A0A841BI95_9PSEU</name>
<accession>A0A841BI95</accession>
<dbReference type="Gene3D" id="3.40.50.1380">
    <property type="entry name" value="Methylglyoxal synthase-like domain"/>
    <property type="match status" value="1"/>
</dbReference>
<dbReference type="EMBL" id="JACHMX010000001">
    <property type="protein sequence ID" value="MBB5858343.1"/>
    <property type="molecule type" value="Genomic_DNA"/>
</dbReference>
<dbReference type="AlphaFoldDB" id="A0A841BI95"/>
<dbReference type="SUPFAM" id="SSF52335">
    <property type="entry name" value="Methylglyoxal synthase-like"/>
    <property type="match status" value="1"/>
</dbReference>
<proteinExistence type="predicted"/>
<comment type="caution">
    <text evidence="1">The sequence shown here is derived from an EMBL/GenBank/DDBJ whole genome shotgun (WGS) entry which is preliminary data.</text>
</comment>
<gene>
    <name evidence="1" type="ORF">HDA45_008430</name>
</gene>
<feature type="non-terminal residue" evidence="1">
    <location>
        <position position="1"/>
    </location>
</feature>
<reference evidence="1 2" key="1">
    <citation type="submission" date="2020-08" db="EMBL/GenBank/DDBJ databases">
        <title>Sequencing the genomes of 1000 actinobacteria strains.</title>
        <authorList>
            <person name="Klenk H.-P."/>
        </authorList>
    </citation>
    <scope>NUCLEOTIDE SEQUENCE [LARGE SCALE GENOMIC DNA]</scope>
    <source>
        <strain evidence="1 2">DSM 45272</strain>
    </source>
</reference>
<evidence type="ECO:0008006" key="3">
    <source>
        <dbReference type="Google" id="ProtNLM"/>
    </source>
</evidence>
<evidence type="ECO:0000313" key="1">
    <source>
        <dbReference type="EMBL" id="MBB5858343.1"/>
    </source>
</evidence>
<evidence type="ECO:0000313" key="2">
    <source>
        <dbReference type="Proteomes" id="UP000580861"/>
    </source>
</evidence>